<name>A0A0E9PDG6_ANGAN</name>
<protein>
    <submittedName>
        <fullName evidence="1">Uncharacterized protein</fullName>
    </submittedName>
</protein>
<evidence type="ECO:0000313" key="1">
    <source>
        <dbReference type="EMBL" id="JAH02105.1"/>
    </source>
</evidence>
<reference evidence="1" key="2">
    <citation type="journal article" date="2015" name="Fish Shellfish Immunol.">
        <title>Early steps in the European eel (Anguilla anguilla)-Vibrio vulnificus interaction in the gills: Role of the RtxA13 toxin.</title>
        <authorList>
            <person name="Callol A."/>
            <person name="Pajuelo D."/>
            <person name="Ebbesson L."/>
            <person name="Teles M."/>
            <person name="MacKenzie S."/>
            <person name="Amaro C."/>
        </authorList>
    </citation>
    <scope>NUCLEOTIDE SEQUENCE</scope>
</reference>
<accession>A0A0E9PDG6</accession>
<dbReference type="EMBL" id="GBXM01106472">
    <property type="protein sequence ID" value="JAH02105.1"/>
    <property type="molecule type" value="Transcribed_RNA"/>
</dbReference>
<sequence length="22" mass="2563">MDVSGYLNKSQQSLFVKNAYRN</sequence>
<proteinExistence type="predicted"/>
<dbReference type="AlphaFoldDB" id="A0A0E9PDG6"/>
<reference evidence="1" key="1">
    <citation type="submission" date="2014-11" db="EMBL/GenBank/DDBJ databases">
        <authorList>
            <person name="Amaro Gonzalez C."/>
        </authorList>
    </citation>
    <scope>NUCLEOTIDE SEQUENCE</scope>
</reference>
<organism evidence="1">
    <name type="scientific">Anguilla anguilla</name>
    <name type="common">European freshwater eel</name>
    <name type="synonym">Muraena anguilla</name>
    <dbReference type="NCBI Taxonomy" id="7936"/>
    <lineage>
        <taxon>Eukaryota</taxon>
        <taxon>Metazoa</taxon>
        <taxon>Chordata</taxon>
        <taxon>Craniata</taxon>
        <taxon>Vertebrata</taxon>
        <taxon>Euteleostomi</taxon>
        <taxon>Actinopterygii</taxon>
        <taxon>Neopterygii</taxon>
        <taxon>Teleostei</taxon>
        <taxon>Anguilliformes</taxon>
        <taxon>Anguillidae</taxon>
        <taxon>Anguilla</taxon>
    </lineage>
</organism>